<dbReference type="GO" id="GO:0016491">
    <property type="term" value="F:oxidoreductase activity"/>
    <property type="evidence" value="ECO:0007669"/>
    <property type="project" value="UniProtKB-KW"/>
</dbReference>
<proteinExistence type="inferred from homology"/>
<dbReference type="EMBL" id="SNYC01000003">
    <property type="protein sequence ID" value="TDQ12050.1"/>
    <property type="molecule type" value="Genomic_DNA"/>
</dbReference>
<dbReference type="InterPro" id="IPR002347">
    <property type="entry name" value="SDR_fam"/>
</dbReference>
<comment type="caution">
    <text evidence="4">The sequence shown here is derived from an EMBL/GenBank/DDBJ whole genome shotgun (WGS) entry which is preliminary data.</text>
</comment>
<accession>A0A4R6T3E6</accession>
<dbReference type="AlphaFoldDB" id="A0A4R6T3E6"/>
<dbReference type="NCBIfam" id="NF004824">
    <property type="entry name" value="PRK06180.1"/>
    <property type="match status" value="1"/>
</dbReference>
<dbReference type="NCBIfam" id="NF006114">
    <property type="entry name" value="PRK08263.1"/>
    <property type="match status" value="1"/>
</dbReference>
<evidence type="ECO:0000256" key="2">
    <source>
        <dbReference type="ARBA" id="ARBA00023002"/>
    </source>
</evidence>
<dbReference type="Proteomes" id="UP000295620">
    <property type="component" value="Unassembled WGS sequence"/>
</dbReference>
<evidence type="ECO:0000256" key="1">
    <source>
        <dbReference type="ARBA" id="ARBA00006484"/>
    </source>
</evidence>
<dbReference type="InterPro" id="IPR051911">
    <property type="entry name" value="SDR_oxidoreductase"/>
</dbReference>
<comment type="similarity">
    <text evidence="1 3">Belongs to the short-chain dehydrogenases/reductases (SDR) family.</text>
</comment>
<reference evidence="4 5" key="1">
    <citation type="submission" date="2019-03" db="EMBL/GenBank/DDBJ databases">
        <title>Genomic Encyclopedia of Archaeal and Bacterial Type Strains, Phase II (KMG-II): from individual species to whole genera.</title>
        <authorList>
            <person name="Goeker M."/>
        </authorList>
    </citation>
    <scope>NUCLEOTIDE SEQUENCE [LARGE SCALE GENOMIC DNA]</scope>
    <source>
        <strain evidence="4 5">DSM 19035</strain>
    </source>
</reference>
<dbReference type="PANTHER" id="PTHR43976">
    <property type="entry name" value="SHORT CHAIN DEHYDROGENASE"/>
    <property type="match status" value="1"/>
</dbReference>
<keyword evidence="2" id="KW-0560">Oxidoreductase</keyword>
<sequence>MLFKLKLEGYIMDKVWLITGCSTGFGRELAIQVLARGYKAAVAARNIEDIEDIVKAYPETAIPVTLDVTKSDHISDAVKQVTEIFGRIDVLVNNAGIGYFGSAEESDDQETRRMFDINFFGLANMIREVLPIMRKQRSGHIINIASIGGLTAFPALSYYHATKFAVDGFSESLAKETVPLGIKVTVIAPSGFRTDWAGRSANEAKSEIEDYKATAGANMASIRAYSGNQPGDPVKAAAAIIKVAEAENPPLRLLLGAAALKNARRKIEELNHDFDTWQDTTVGADSPKS</sequence>
<dbReference type="PRINTS" id="PR00080">
    <property type="entry name" value="SDRFAMILY"/>
</dbReference>
<dbReference type="InterPro" id="IPR036291">
    <property type="entry name" value="NAD(P)-bd_dom_sf"/>
</dbReference>
<dbReference type="PRINTS" id="PR00081">
    <property type="entry name" value="GDHRDH"/>
</dbReference>
<name>A0A4R6T3E6_9SPHI</name>
<keyword evidence="5" id="KW-1185">Reference proteome</keyword>
<evidence type="ECO:0000256" key="3">
    <source>
        <dbReference type="RuleBase" id="RU000363"/>
    </source>
</evidence>
<dbReference type="CDD" id="cd05374">
    <property type="entry name" value="17beta-HSD-like_SDR_c"/>
    <property type="match status" value="1"/>
</dbReference>
<dbReference type="SUPFAM" id="SSF51735">
    <property type="entry name" value="NAD(P)-binding Rossmann-fold domains"/>
    <property type="match status" value="1"/>
</dbReference>
<gene>
    <name evidence="4" type="ORF">ATK78_1181</name>
</gene>
<dbReference type="Gene3D" id="3.40.50.720">
    <property type="entry name" value="NAD(P)-binding Rossmann-like Domain"/>
    <property type="match status" value="1"/>
</dbReference>
<evidence type="ECO:0000313" key="4">
    <source>
        <dbReference type="EMBL" id="TDQ12050.1"/>
    </source>
</evidence>
<dbReference type="Pfam" id="PF00106">
    <property type="entry name" value="adh_short"/>
    <property type="match status" value="1"/>
</dbReference>
<dbReference type="PANTHER" id="PTHR43976:SF16">
    <property type="entry name" value="SHORT-CHAIN DEHYDROGENASE_REDUCTASE FAMILY PROTEIN"/>
    <property type="match status" value="1"/>
</dbReference>
<protein>
    <submittedName>
        <fullName evidence="4">Short-subunit dehydrogenase</fullName>
    </submittedName>
</protein>
<organism evidence="4 5">
    <name type="scientific">Pedobacter metabolipauper</name>
    <dbReference type="NCBI Taxonomy" id="425513"/>
    <lineage>
        <taxon>Bacteria</taxon>
        <taxon>Pseudomonadati</taxon>
        <taxon>Bacteroidota</taxon>
        <taxon>Sphingobacteriia</taxon>
        <taxon>Sphingobacteriales</taxon>
        <taxon>Sphingobacteriaceae</taxon>
        <taxon>Pedobacter</taxon>
    </lineage>
</organism>
<evidence type="ECO:0000313" key="5">
    <source>
        <dbReference type="Proteomes" id="UP000295620"/>
    </source>
</evidence>